<feature type="compositionally biased region" description="Polar residues" evidence="3">
    <location>
        <begin position="415"/>
        <end position="427"/>
    </location>
</feature>
<organism evidence="5 6">
    <name type="scientific">Ficus carica</name>
    <name type="common">Common fig</name>
    <dbReference type="NCBI Taxonomy" id="3494"/>
    <lineage>
        <taxon>Eukaryota</taxon>
        <taxon>Viridiplantae</taxon>
        <taxon>Streptophyta</taxon>
        <taxon>Embryophyta</taxon>
        <taxon>Tracheophyta</taxon>
        <taxon>Spermatophyta</taxon>
        <taxon>Magnoliopsida</taxon>
        <taxon>eudicotyledons</taxon>
        <taxon>Gunneridae</taxon>
        <taxon>Pentapetalae</taxon>
        <taxon>rosids</taxon>
        <taxon>fabids</taxon>
        <taxon>Rosales</taxon>
        <taxon>Moraceae</taxon>
        <taxon>Ficeae</taxon>
        <taxon>Ficus</taxon>
    </lineage>
</organism>
<dbReference type="InterPro" id="IPR004088">
    <property type="entry name" value="KH_dom_type_1"/>
</dbReference>
<feature type="compositionally biased region" description="Polar residues" evidence="3">
    <location>
        <begin position="339"/>
        <end position="404"/>
    </location>
</feature>
<evidence type="ECO:0000259" key="4">
    <source>
        <dbReference type="SMART" id="SM00322"/>
    </source>
</evidence>
<feature type="region of interest" description="Disordered" evidence="3">
    <location>
        <begin position="279"/>
        <end position="322"/>
    </location>
</feature>
<proteinExistence type="predicted"/>
<feature type="domain" description="K Homology" evidence="4">
    <location>
        <begin position="195"/>
        <end position="269"/>
    </location>
</feature>
<dbReference type="InterPro" id="IPR036612">
    <property type="entry name" value="KH_dom_type_1_sf"/>
</dbReference>
<feature type="region of interest" description="Disordered" evidence="3">
    <location>
        <begin position="1"/>
        <end position="38"/>
    </location>
</feature>
<accession>A0AA88CZ48</accession>
<dbReference type="AlphaFoldDB" id="A0AA88CZ48"/>
<feature type="compositionally biased region" description="Basic and acidic residues" evidence="3">
    <location>
        <begin position="1"/>
        <end position="18"/>
    </location>
</feature>
<dbReference type="PROSITE" id="PS50084">
    <property type="entry name" value="KH_TYPE_1"/>
    <property type="match status" value="2"/>
</dbReference>
<evidence type="ECO:0000256" key="2">
    <source>
        <dbReference type="PROSITE-ProRule" id="PRU00117"/>
    </source>
</evidence>
<dbReference type="Pfam" id="PF00013">
    <property type="entry name" value="KH_1"/>
    <property type="match status" value="2"/>
</dbReference>
<gene>
    <name evidence="5" type="ORF">TIFTF001_006893</name>
</gene>
<dbReference type="Gramene" id="FCD_00014393-RA">
    <property type="protein sequence ID" value="FCD_00014393-RA:cds"/>
    <property type="gene ID" value="FCD_00014393"/>
</dbReference>
<dbReference type="Proteomes" id="UP001187192">
    <property type="component" value="Unassembled WGS sequence"/>
</dbReference>
<evidence type="ECO:0000313" key="5">
    <source>
        <dbReference type="EMBL" id="GMN37540.1"/>
    </source>
</evidence>
<evidence type="ECO:0000256" key="1">
    <source>
        <dbReference type="ARBA" id="ARBA00022737"/>
    </source>
</evidence>
<dbReference type="GO" id="GO:0003723">
    <property type="term" value="F:RNA binding"/>
    <property type="evidence" value="ECO:0007669"/>
    <property type="project" value="UniProtKB-UniRule"/>
</dbReference>
<evidence type="ECO:0000256" key="3">
    <source>
        <dbReference type="SAM" id="MobiDB-lite"/>
    </source>
</evidence>
<reference evidence="5" key="1">
    <citation type="submission" date="2023-07" db="EMBL/GenBank/DDBJ databases">
        <title>draft genome sequence of fig (Ficus carica).</title>
        <authorList>
            <person name="Takahashi T."/>
            <person name="Nishimura K."/>
        </authorList>
    </citation>
    <scope>NUCLEOTIDE SEQUENCE</scope>
</reference>
<sequence length="564" mass="60366">MKDDQEEHHQEEEGREGGGLRSETTTDSSTKRKLEDNILLAKQKAQEIAFRLVSNAESKRPRLGGGDDDDSAEPAHFSNSASNPPFRVPFVAETGQYQGSQGTSKKITIPNGKVGLIIGKGGETIKSLQSQSGAKIQITKDLEADPYSQTRGVELTGTSEQISMAEQLIDDVLAQTEAGGYASSAKQEANPVQPGAEQFVMTVPNNKVALLIGKGGETIRNMQSRSGARIQIVPLHLPPGDTSTERNVYIDGSNEQIESAKELINEVLSGKRLVNPSGANSYTQPAYPGAGNWGAPRQPPMQHQPQYGYTQPGSYGQYPPPAPYYSNYPTSVAAWDQSHQATITQQPQQSTGYDYYGQQTQAGSDPSNPSYSYNQTVPTSHGYDQSYSQQTPNYGQPTSSQVPVPNQPKPYVSSAYGSPATSSNPDGTSSSQTTQPLPTYPYAHSQTVGDPQVGYWAYTSNTSQPPAQSLYDQTGYYQAMYGSQQPQVTSAAPHHGYGEDGYPQSAPAPADYYQATNPAQGEQQPQEQLATNGSSHSSINGAQSGRSGGDGSASAVQETVKPQS</sequence>
<dbReference type="SUPFAM" id="SSF54791">
    <property type="entry name" value="Eukaryotic type KH-domain (KH-domain type I)"/>
    <property type="match status" value="2"/>
</dbReference>
<name>A0AA88CZ48_FICCA</name>
<evidence type="ECO:0000313" key="6">
    <source>
        <dbReference type="Proteomes" id="UP001187192"/>
    </source>
</evidence>
<feature type="domain" description="K Homology" evidence="4">
    <location>
        <begin position="101"/>
        <end position="174"/>
    </location>
</feature>
<comment type="caution">
    <text evidence="5">The sequence shown here is derived from an EMBL/GenBank/DDBJ whole genome shotgun (WGS) entry which is preliminary data.</text>
</comment>
<dbReference type="SMART" id="SM00322">
    <property type="entry name" value="KH"/>
    <property type="match status" value="2"/>
</dbReference>
<protein>
    <recommendedName>
        <fullName evidence="4">K Homology domain-containing protein</fullName>
    </recommendedName>
</protein>
<feature type="region of interest" description="Disordered" evidence="3">
    <location>
        <begin position="485"/>
        <end position="564"/>
    </location>
</feature>
<dbReference type="PANTHER" id="PTHR10288">
    <property type="entry name" value="KH DOMAIN CONTAINING RNA BINDING PROTEIN"/>
    <property type="match status" value="1"/>
</dbReference>
<keyword evidence="1" id="KW-0677">Repeat</keyword>
<feature type="region of interest" description="Disordered" evidence="3">
    <location>
        <begin position="52"/>
        <end position="88"/>
    </location>
</feature>
<dbReference type="InterPro" id="IPR004087">
    <property type="entry name" value="KH_dom"/>
</dbReference>
<keyword evidence="2" id="KW-0694">RNA-binding</keyword>
<keyword evidence="6" id="KW-1185">Reference proteome</keyword>
<feature type="compositionally biased region" description="Polar residues" evidence="3">
    <location>
        <begin position="301"/>
        <end position="314"/>
    </location>
</feature>
<feature type="region of interest" description="Disordered" evidence="3">
    <location>
        <begin position="339"/>
        <end position="446"/>
    </location>
</feature>
<dbReference type="Gene3D" id="3.30.1370.10">
    <property type="entry name" value="K Homology domain, type 1"/>
    <property type="match status" value="2"/>
</dbReference>
<feature type="compositionally biased region" description="Polar residues" evidence="3">
    <location>
        <begin position="514"/>
        <end position="540"/>
    </location>
</feature>
<dbReference type="EMBL" id="BTGU01000007">
    <property type="protein sequence ID" value="GMN37540.1"/>
    <property type="molecule type" value="Genomic_DNA"/>
</dbReference>